<evidence type="ECO:0000313" key="3">
    <source>
        <dbReference type="Proteomes" id="UP000298416"/>
    </source>
</evidence>
<comment type="caution">
    <text evidence="2">The sequence shown here is derived from an EMBL/GenBank/DDBJ whole genome shotgun (WGS) entry which is preliminary data.</text>
</comment>
<feature type="transmembrane region" description="Helical" evidence="1">
    <location>
        <begin position="73"/>
        <end position="90"/>
    </location>
</feature>
<dbReference type="AlphaFoldDB" id="A0A8X8WP24"/>
<evidence type="ECO:0000313" key="2">
    <source>
        <dbReference type="EMBL" id="KAG6397638.1"/>
    </source>
</evidence>
<reference evidence="2" key="1">
    <citation type="submission" date="2018-01" db="EMBL/GenBank/DDBJ databases">
        <authorList>
            <person name="Mao J.F."/>
        </authorList>
    </citation>
    <scope>NUCLEOTIDE SEQUENCE</scope>
    <source>
        <strain evidence="2">Huo1</strain>
        <tissue evidence="2">Leaf</tissue>
    </source>
</reference>
<name>A0A8X8WP24_SALSN</name>
<gene>
    <name evidence="2" type="ORF">SASPL_143808</name>
</gene>
<protein>
    <submittedName>
        <fullName evidence="2">Uncharacterized protein</fullName>
    </submittedName>
</protein>
<keyword evidence="1" id="KW-0472">Membrane</keyword>
<sequence length="145" mass="15991">MYMLGISWPQRETLTSLFRTYALSPYSSCHSRYKSNLVKEIPVFIIAGVSLLVTIIIGIAGHDDQTMLEATNHIVFIAFFAGCFAIIVCFTTALNPLLIIIIGVGVGVVLPLFFIANYNWDTYMVYDLTALVLHPSSLESSGHQG</sequence>
<feature type="transmembrane region" description="Helical" evidence="1">
    <location>
        <begin position="41"/>
        <end position="61"/>
    </location>
</feature>
<keyword evidence="3" id="KW-1185">Reference proteome</keyword>
<feature type="transmembrane region" description="Helical" evidence="1">
    <location>
        <begin position="97"/>
        <end position="116"/>
    </location>
</feature>
<keyword evidence="1" id="KW-0812">Transmembrane</keyword>
<accession>A0A8X8WP24</accession>
<evidence type="ECO:0000256" key="1">
    <source>
        <dbReference type="SAM" id="Phobius"/>
    </source>
</evidence>
<reference evidence="2" key="2">
    <citation type="submission" date="2020-08" db="EMBL/GenBank/DDBJ databases">
        <title>Plant Genome Project.</title>
        <authorList>
            <person name="Zhang R.-G."/>
        </authorList>
    </citation>
    <scope>NUCLEOTIDE SEQUENCE</scope>
    <source>
        <strain evidence="2">Huo1</strain>
        <tissue evidence="2">Leaf</tissue>
    </source>
</reference>
<organism evidence="2">
    <name type="scientific">Salvia splendens</name>
    <name type="common">Scarlet sage</name>
    <dbReference type="NCBI Taxonomy" id="180675"/>
    <lineage>
        <taxon>Eukaryota</taxon>
        <taxon>Viridiplantae</taxon>
        <taxon>Streptophyta</taxon>
        <taxon>Embryophyta</taxon>
        <taxon>Tracheophyta</taxon>
        <taxon>Spermatophyta</taxon>
        <taxon>Magnoliopsida</taxon>
        <taxon>eudicotyledons</taxon>
        <taxon>Gunneridae</taxon>
        <taxon>Pentapetalae</taxon>
        <taxon>asterids</taxon>
        <taxon>lamiids</taxon>
        <taxon>Lamiales</taxon>
        <taxon>Lamiaceae</taxon>
        <taxon>Nepetoideae</taxon>
        <taxon>Mentheae</taxon>
        <taxon>Salviinae</taxon>
        <taxon>Salvia</taxon>
        <taxon>Salvia subgen. Calosphace</taxon>
        <taxon>core Calosphace</taxon>
    </lineage>
</organism>
<dbReference type="Proteomes" id="UP000298416">
    <property type="component" value="Unassembled WGS sequence"/>
</dbReference>
<dbReference type="EMBL" id="PNBA02000016">
    <property type="protein sequence ID" value="KAG6397638.1"/>
    <property type="molecule type" value="Genomic_DNA"/>
</dbReference>
<proteinExistence type="predicted"/>
<keyword evidence="1" id="KW-1133">Transmembrane helix</keyword>